<dbReference type="Pfam" id="PF03486">
    <property type="entry name" value="HI0933_like"/>
    <property type="match status" value="1"/>
</dbReference>
<evidence type="ECO:0000256" key="2">
    <source>
        <dbReference type="ARBA" id="ARBA00022630"/>
    </source>
</evidence>
<evidence type="ECO:0000256" key="1">
    <source>
        <dbReference type="ARBA" id="ARBA00001974"/>
    </source>
</evidence>
<dbReference type="EMBL" id="PPEK01000001">
    <property type="protein sequence ID" value="PNV68854.1"/>
    <property type="molecule type" value="Genomic_DNA"/>
</dbReference>
<evidence type="ECO:0000313" key="6">
    <source>
        <dbReference type="EMBL" id="PNV68854.1"/>
    </source>
</evidence>
<dbReference type="AlphaFoldDB" id="A0A2K2UEY4"/>
<dbReference type="Gene3D" id="3.50.50.60">
    <property type="entry name" value="FAD/NAD(P)-binding domain"/>
    <property type="match status" value="2"/>
</dbReference>
<proteinExistence type="predicted"/>
<protein>
    <submittedName>
        <fullName evidence="6">Aminoacetone oxidase family FAD-binding enzyme</fullName>
    </submittedName>
</protein>
<dbReference type="Pfam" id="PF22780">
    <property type="entry name" value="HI0933_like_1st"/>
    <property type="match status" value="1"/>
</dbReference>
<dbReference type="InterPro" id="IPR055178">
    <property type="entry name" value="RsdA/BaiN/AoA(So)-like_dom"/>
</dbReference>
<gene>
    <name evidence="6" type="ORF">C2L71_02485</name>
</gene>
<dbReference type="InterPro" id="IPR036188">
    <property type="entry name" value="FAD/NAD-bd_sf"/>
</dbReference>
<dbReference type="InterPro" id="IPR004792">
    <property type="entry name" value="BaiN-like"/>
</dbReference>
<name>A0A2K2UEY4_9ACTN</name>
<organism evidence="6 7">
    <name type="scientific">Enteroscipio rubneri</name>
    <dbReference type="NCBI Taxonomy" id="2070686"/>
    <lineage>
        <taxon>Bacteria</taxon>
        <taxon>Bacillati</taxon>
        <taxon>Actinomycetota</taxon>
        <taxon>Coriobacteriia</taxon>
        <taxon>Eggerthellales</taxon>
        <taxon>Eggerthellaceae</taxon>
        <taxon>Enteroscipio</taxon>
    </lineage>
</organism>
<dbReference type="Proteomes" id="UP000236197">
    <property type="component" value="Unassembled WGS sequence"/>
</dbReference>
<reference evidence="7" key="1">
    <citation type="submission" date="2018-01" db="EMBL/GenBank/DDBJ databases">
        <title>Rubneribacter badeniensis gen. nov., sp. nov., and Colonibacter rubneri, gen. nov., sp. nov., WGS of new members of the Eggerthellaceae.</title>
        <authorList>
            <person name="Danylec N."/>
            <person name="Stoll D.A."/>
            <person name="Doetsch A."/>
            <person name="Kulling S.E."/>
            <person name="Huch M."/>
        </authorList>
    </citation>
    <scope>NUCLEOTIDE SEQUENCE [LARGE SCALE GENOMIC DNA]</scope>
    <source>
        <strain evidence="7">ResAG-96</strain>
    </source>
</reference>
<dbReference type="PANTHER" id="PTHR42887:SF2">
    <property type="entry name" value="OS12G0638800 PROTEIN"/>
    <property type="match status" value="1"/>
</dbReference>
<dbReference type="OrthoDB" id="9773233at2"/>
<dbReference type="SUPFAM" id="SSF160996">
    <property type="entry name" value="HI0933 insert domain-like"/>
    <property type="match status" value="1"/>
</dbReference>
<dbReference type="PRINTS" id="PR00368">
    <property type="entry name" value="FADPNR"/>
</dbReference>
<keyword evidence="3" id="KW-0274">FAD</keyword>
<sequence length="459" mass="48146">MAGMEKLAIIGGGAAGLAAAVAAAREARNRGADAEVVVFERDDRVGRSILATGNGRCNFSNAQVDAGLYRNAAFVGDALLALTRQQRRGGDSVCAFFKELGLVWREESEGRLYPFANKASSVLDVLRTAATASGVREACGRRAIRVDAPGYAGGRFHIRFEDGAVEHAAAVIVAVGGRALASLELPDSLPVTKPSPVLGALRTKPAPPRDLDGVRVRCGLWLVGDRAADMRAGASDADAAGEARRAERLWSREHGMRDGSPAAVPGGGRVKAHERGELQVRPYGVSGVAVFNLSRFAHPGDRLLVDFVPDLPWQQVDQVLFSRRKALLGAIGTVDCEGMLRGLLLPPLARAVLCRAGLKPEKPFEKADVPALGAALKALPFALDGVAEPARCQVARGGLGVDSFDSRTMGARDVPGLFAIGEALDVDAPCGGYNLHWAWASGILAGRAAVRSVEGGRCA</sequence>
<feature type="domain" description="RsdA/BaiN/AoA(So)-like insert" evidence="5">
    <location>
        <begin position="271"/>
        <end position="387"/>
    </location>
</feature>
<evidence type="ECO:0000259" key="5">
    <source>
        <dbReference type="Pfam" id="PF22780"/>
    </source>
</evidence>
<comment type="cofactor">
    <cofactor evidence="1">
        <name>FAD</name>
        <dbReference type="ChEBI" id="CHEBI:57692"/>
    </cofactor>
</comment>
<keyword evidence="2" id="KW-0285">Flavoprotein</keyword>
<dbReference type="PANTHER" id="PTHR42887">
    <property type="entry name" value="OS12G0638800 PROTEIN"/>
    <property type="match status" value="1"/>
</dbReference>
<accession>A0A2K2UEY4</accession>
<dbReference type="SUPFAM" id="SSF51905">
    <property type="entry name" value="FAD/NAD(P)-binding domain"/>
    <property type="match status" value="1"/>
</dbReference>
<evidence type="ECO:0000259" key="4">
    <source>
        <dbReference type="Pfam" id="PF03486"/>
    </source>
</evidence>
<keyword evidence="7" id="KW-1185">Reference proteome</keyword>
<dbReference type="Gene3D" id="1.10.8.260">
    <property type="entry name" value="HI0933 insert domain-like"/>
    <property type="match status" value="1"/>
</dbReference>
<dbReference type="InterPro" id="IPR023166">
    <property type="entry name" value="BaiN-like_dom_sf"/>
</dbReference>
<comment type="caution">
    <text evidence="6">The sequence shown here is derived from an EMBL/GenBank/DDBJ whole genome shotgun (WGS) entry which is preliminary data.</text>
</comment>
<dbReference type="InterPro" id="IPR057661">
    <property type="entry name" value="RsdA/BaiN/AoA(So)_Rossmann"/>
</dbReference>
<evidence type="ECO:0000313" key="7">
    <source>
        <dbReference type="Proteomes" id="UP000236197"/>
    </source>
</evidence>
<feature type="domain" description="RsdA/BaiN/AoA(So)-like Rossmann fold-like" evidence="4">
    <location>
        <begin position="6"/>
        <end position="447"/>
    </location>
</feature>
<dbReference type="Gene3D" id="2.40.30.10">
    <property type="entry name" value="Translation factors"/>
    <property type="match status" value="1"/>
</dbReference>
<evidence type="ECO:0000256" key="3">
    <source>
        <dbReference type="ARBA" id="ARBA00022827"/>
    </source>
</evidence>